<dbReference type="AlphaFoldDB" id="A0A4C1SDL7"/>
<feature type="compositionally biased region" description="Basic and acidic residues" evidence="1">
    <location>
        <begin position="28"/>
        <end position="43"/>
    </location>
</feature>
<accession>A0A4C1SDL7</accession>
<evidence type="ECO:0000313" key="2">
    <source>
        <dbReference type="EMBL" id="GBO99287.1"/>
    </source>
</evidence>
<evidence type="ECO:0000256" key="1">
    <source>
        <dbReference type="SAM" id="MobiDB-lite"/>
    </source>
</evidence>
<comment type="caution">
    <text evidence="2">The sequence shown here is derived from an EMBL/GenBank/DDBJ whole genome shotgun (WGS) entry which is preliminary data.</text>
</comment>
<proteinExistence type="predicted"/>
<dbReference type="EMBL" id="BGZK01000002">
    <property type="protein sequence ID" value="GBO99287.1"/>
    <property type="molecule type" value="Genomic_DNA"/>
</dbReference>
<feature type="region of interest" description="Disordered" evidence="1">
    <location>
        <begin position="19"/>
        <end position="45"/>
    </location>
</feature>
<evidence type="ECO:0000313" key="3">
    <source>
        <dbReference type="Proteomes" id="UP000299102"/>
    </source>
</evidence>
<dbReference type="Proteomes" id="UP000299102">
    <property type="component" value="Unassembled WGS sequence"/>
</dbReference>
<organism evidence="2 3">
    <name type="scientific">Eumeta variegata</name>
    <name type="common">Bagworm moth</name>
    <name type="synonym">Eumeta japonica</name>
    <dbReference type="NCBI Taxonomy" id="151549"/>
    <lineage>
        <taxon>Eukaryota</taxon>
        <taxon>Metazoa</taxon>
        <taxon>Ecdysozoa</taxon>
        <taxon>Arthropoda</taxon>
        <taxon>Hexapoda</taxon>
        <taxon>Insecta</taxon>
        <taxon>Pterygota</taxon>
        <taxon>Neoptera</taxon>
        <taxon>Endopterygota</taxon>
        <taxon>Lepidoptera</taxon>
        <taxon>Glossata</taxon>
        <taxon>Ditrysia</taxon>
        <taxon>Tineoidea</taxon>
        <taxon>Psychidae</taxon>
        <taxon>Oiketicinae</taxon>
        <taxon>Eumeta</taxon>
    </lineage>
</organism>
<sequence>MLTRLQFRRNQIGLFRRFSDNASNSDDNELKQKLDNATKETKKNKVNSTNIDRIQELLKSMMQETKFKEEEYKTKFATAPVVPSKRKQKPDEIEIKTEKIETQKRRKKGRGEYLCKILFAANSKQHPPEVSLR</sequence>
<name>A0A4C1SDL7_EUMVA</name>
<keyword evidence="3" id="KW-1185">Reference proteome</keyword>
<gene>
    <name evidence="2" type="ORF">EVAR_549_1</name>
</gene>
<protein>
    <submittedName>
        <fullName evidence="2">Uncharacterized protein</fullName>
    </submittedName>
</protein>
<reference evidence="2 3" key="1">
    <citation type="journal article" date="2019" name="Commun. Biol.">
        <title>The bagworm genome reveals a unique fibroin gene that provides high tensile strength.</title>
        <authorList>
            <person name="Kono N."/>
            <person name="Nakamura H."/>
            <person name="Ohtoshi R."/>
            <person name="Tomita M."/>
            <person name="Numata K."/>
            <person name="Arakawa K."/>
        </authorList>
    </citation>
    <scope>NUCLEOTIDE SEQUENCE [LARGE SCALE GENOMIC DNA]</scope>
</reference>